<protein>
    <submittedName>
        <fullName evidence="1">Uncharacterized protein</fullName>
    </submittedName>
</protein>
<gene>
    <name evidence="1" type="ORF">S01H1_00109</name>
</gene>
<dbReference type="EMBL" id="BARS01000032">
    <property type="protein sequence ID" value="GAF70547.1"/>
    <property type="molecule type" value="Genomic_DNA"/>
</dbReference>
<comment type="caution">
    <text evidence="1">The sequence shown here is derived from an EMBL/GenBank/DDBJ whole genome shotgun (WGS) entry which is preliminary data.</text>
</comment>
<name>X0S3R1_9ZZZZ</name>
<accession>X0S3R1</accession>
<reference evidence="1" key="1">
    <citation type="journal article" date="2014" name="Front. Microbiol.">
        <title>High frequency of phylogenetically diverse reductive dehalogenase-homologous genes in deep subseafloor sedimentary metagenomes.</title>
        <authorList>
            <person name="Kawai M."/>
            <person name="Futagami T."/>
            <person name="Toyoda A."/>
            <person name="Takaki Y."/>
            <person name="Nishi S."/>
            <person name="Hori S."/>
            <person name="Arai W."/>
            <person name="Tsubouchi T."/>
            <person name="Morono Y."/>
            <person name="Uchiyama I."/>
            <person name="Ito T."/>
            <person name="Fujiyama A."/>
            <person name="Inagaki F."/>
            <person name="Takami H."/>
        </authorList>
    </citation>
    <scope>NUCLEOTIDE SEQUENCE</scope>
    <source>
        <strain evidence="1">Expedition CK06-06</strain>
    </source>
</reference>
<proteinExistence type="predicted"/>
<organism evidence="1">
    <name type="scientific">marine sediment metagenome</name>
    <dbReference type="NCBI Taxonomy" id="412755"/>
    <lineage>
        <taxon>unclassified sequences</taxon>
        <taxon>metagenomes</taxon>
        <taxon>ecological metagenomes</taxon>
    </lineage>
</organism>
<evidence type="ECO:0000313" key="1">
    <source>
        <dbReference type="EMBL" id="GAF70547.1"/>
    </source>
</evidence>
<dbReference type="AlphaFoldDB" id="X0S3R1"/>
<feature type="non-terminal residue" evidence="1">
    <location>
        <position position="1"/>
    </location>
</feature>
<sequence>SIRKTAEGCKINNIGCIEGWYIEMDFINRGLGRRPVKIAEN</sequence>